<dbReference type="EMBL" id="BAAAKV010000028">
    <property type="protein sequence ID" value="GAA1173667.1"/>
    <property type="molecule type" value="Genomic_DNA"/>
</dbReference>
<dbReference type="Proteomes" id="UP001501371">
    <property type="component" value="Unassembled WGS sequence"/>
</dbReference>
<reference evidence="2 3" key="1">
    <citation type="journal article" date="2019" name="Int. J. Syst. Evol. Microbiol.">
        <title>The Global Catalogue of Microorganisms (GCM) 10K type strain sequencing project: providing services to taxonomists for standard genome sequencing and annotation.</title>
        <authorList>
            <consortium name="The Broad Institute Genomics Platform"/>
            <consortium name="The Broad Institute Genome Sequencing Center for Infectious Disease"/>
            <person name="Wu L."/>
            <person name="Ma J."/>
        </authorList>
    </citation>
    <scope>NUCLEOTIDE SEQUENCE [LARGE SCALE GENOMIC DNA]</scope>
    <source>
        <strain evidence="2 3">JCM 12696</strain>
    </source>
</reference>
<sequence>MYGKIAVAGLTGLLLCGTAACSASADKSEPKAEKPAQAVEMSPVAAVKKAADNGKKITSMSYTMKGQVPGQGTFTGDAAMSMKPLAMRMTMNVEVAGEKQAVEVRLTSDGMYLNGGKEAAKEMDGKSWIKFPMEALGESKDNPLGALAGQADQNPADQSASMTAAEDLEKVGEETVAGVKTTHYTGTVTLDDVRAALKGTDARTKERQEKGLKAYEDMGIEKLTMDMWIDGSDHTKQFRTRSTTPSGPLDVTMVFGDYNKPVEITAPPAAETVDLAEMMEEDGAA</sequence>
<accession>A0ABN1UWJ5</accession>
<evidence type="ECO:0000313" key="2">
    <source>
        <dbReference type="EMBL" id="GAA1173667.1"/>
    </source>
</evidence>
<dbReference type="PROSITE" id="PS51257">
    <property type="entry name" value="PROKAR_LIPOPROTEIN"/>
    <property type="match status" value="1"/>
</dbReference>
<feature type="signal peptide" evidence="1">
    <location>
        <begin position="1"/>
        <end position="25"/>
    </location>
</feature>
<evidence type="ECO:0000313" key="3">
    <source>
        <dbReference type="Proteomes" id="UP001501371"/>
    </source>
</evidence>
<dbReference type="SUPFAM" id="SSF89392">
    <property type="entry name" value="Prokaryotic lipoproteins and lipoprotein localization factors"/>
    <property type="match status" value="1"/>
</dbReference>
<proteinExistence type="predicted"/>
<comment type="caution">
    <text evidence="2">The sequence shown here is derived from an EMBL/GenBank/DDBJ whole genome shotgun (WGS) entry which is preliminary data.</text>
</comment>
<keyword evidence="2" id="KW-0449">Lipoprotein</keyword>
<feature type="chain" id="PRO_5046098368" evidence="1">
    <location>
        <begin position="26"/>
        <end position="285"/>
    </location>
</feature>
<protein>
    <submittedName>
        <fullName evidence="2">Lipoprotein</fullName>
    </submittedName>
</protein>
<gene>
    <name evidence="2" type="ORF">GCM10009654_33750</name>
</gene>
<evidence type="ECO:0000256" key="1">
    <source>
        <dbReference type="SAM" id="SignalP"/>
    </source>
</evidence>
<dbReference type="Pfam" id="PF20316">
    <property type="entry name" value="DUF6612"/>
    <property type="match status" value="1"/>
</dbReference>
<dbReference type="Gene3D" id="2.50.20.20">
    <property type="match status" value="1"/>
</dbReference>
<keyword evidence="3" id="KW-1185">Reference proteome</keyword>
<dbReference type="InterPro" id="IPR029046">
    <property type="entry name" value="LolA/LolB/LppX"/>
</dbReference>
<organism evidence="2 3">
    <name type="scientific">Streptomyces hebeiensis</name>
    <dbReference type="NCBI Taxonomy" id="229486"/>
    <lineage>
        <taxon>Bacteria</taxon>
        <taxon>Bacillati</taxon>
        <taxon>Actinomycetota</taxon>
        <taxon>Actinomycetes</taxon>
        <taxon>Kitasatosporales</taxon>
        <taxon>Streptomycetaceae</taxon>
        <taxon>Streptomyces</taxon>
    </lineage>
</organism>
<name>A0ABN1UWJ5_9ACTN</name>
<keyword evidence="1" id="KW-0732">Signal</keyword>
<dbReference type="InterPro" id="IPR046720">
    <property type="entry name" value="DUF6612"/>
</dbReference>